<accession>K0Q0H8</accession>
<name>K0Q0H8_9HYPH</name>
<dbReference type="AlphaFoldDB" id="K0Q0H8"/>
<dbReference type="EMBL" id="CANI01000029">
    <property type="protein sequence ID" value="CCM77432.1"/>
    <property type="molecule type" value="Genomic_DNA"/>
</dbReference>
<reference evidence="2 3" key="1">
    <citation type="journal article" date="2013" name="Genome Announc.">
        <title>Draft Genome Sequence of Rhizobium mesoamericanum STM3625, a Nitrogen-Fixing Symbiont of Mimosa pudica Isolated in French Guiana (South America).</title>
        <authorList>
            <person name="Moulin L."/>
            <person name="Mornico D."/>
            <person name="Melkonian R."/>
            <person name="Klonowska A."/>
        </authorList>
    </citation>
    <scope>NUCLEOTIDE SEQUENCE [LARGE SCALE GENOMIC DNA]</scope>
    <source>
        <strain evidence="2 3">STM3625</strain>
    </source>
</reference>
<comment type="caution">
    <text evidence="2">The sequence shown here is derived from an EMBL/GenBank/DDBJ whole genome shotgun (WGS) entry which is preliminary data.</text>
</comment>
<dbReference type="STRING" id="1211777.BN77_0373"/>
<evidence type="ECO:0000313" key="3">
    <source>
        <dbReference type="Proteomes" id="UP000009319"/>
    </source>
</evidence>
<evidence type="ECO:0000256" key="1">
    <source>
        <dbReference type="SAM" id="SignalP"/>
    </source>
</evidence>
<evidence type="ECO:0008006" key="4">
    <source>
        <dbReference type="Google" id="ProtNLM"/>
    </source>
</evidence>
<dbReference type="Proteomes" id="UP000009319">
    <property type="component" value="Unassembled WGS sequence"/>
</dbReference>
<gene>
    <name evidence="2" type="ORF">BN77_0373</name>
</gene>
<feature type="signal peptide" evidence="1">
    <location>
        <begin position="1"/>
        <end position="22"/>
    </location>
</feature>
<keyword evidence="1" id="KW-0732">Signal</keyword>
<sequence length="110" mass="11258">MWKNTAKKISIGRMMAAMTSLALLSACTPTPPAPESMARTTLQTAPADLQLLCANSAAGIAGPNAKVLPTASRRLPDGTFGVDLDAGGKKFSCVVDNNGTVRSVQPAQSG</sequence>
<protein>
    <recommendedName>
        <fullName evidence="4">Lipoprotein</fullName>
    </recommendedName>
</protein>
<proteinExistence type="predicted"/>
<organism evidence="2 3">
    <name type="scientific">Rhizobium mesoamericanum STM3625</name>
    <dbReference type="NCBI Taxonomy" id="1211777"/>
    <lineage>
        <taxon>Bacteria</taxon>
        <taxon>Pseudomonadati</taxon>
        <taxon>Pseudomonadota</taxon>
        <taxon>Alphaproteobacteria</taxon>
        <taxon>Hyphomicrobiales</taxon>
        <taxon>Rhizobiaceae</taxon>
        <taxon>Rhizobium/Agrobacterium group</taxon>
        <taxon>Rhizobium</taxon>
    </lineage>
</organism>
<dbReference type="PROSITE" id="PS51257">
    <property type="entry name" value="PROKAR_LIPOPROTEIN"/>
    <property type="match status" value="1"/>
</dbReference>
<dbReference type="eggNOG" id="ENOG5033KB0">
    <property type="taxonomic scope" value="Bacteria"/>
</dbReference>
<dbReference type="HOGENOM" id="CLU_2156681_0_0_5"/>
<evidence type="ECO:0000313" key="2">
    <source>
        <dbReference type="EMBL" id="CCM77432.1"/>
    </source>
</evidence>
<feature type="chain" id="PRO_5003835809" description="Lipoprotein" evidence="1">
    <location>
        <begin position="23"/>
        <end position="110"/>
    </location>
</feature>
<keyword evidence="3" id="KW-1185">Reference proteome</keyword>